<feature type="domain" description="CUB" evidence="4">
    <location>
        <begin position="181"/>
        <end position="244"/>
    </location>
</feature>
<evidence type="ECO:0000256" key="2">
    <source>
        <dbReference type="PROSITE-ProRule" id="PRU00059"/>
    </source>
</evidence>
<dbReference type="PANTHER" id="PTHR46908">
    <property type="entry name" value="CUBILIN-LIKE PROTEIN"/>
    <property type="match status" value="1"/>
</dbReference>
<dbReference type="PROSITE" id="PS01180">
    <property type="entry name" value="CUB"/>
    <property type="match status" value="3"/>
</dbReference>
<dbReference type="InterPro" id="IPR052129">
    <property type="entry name" value="Spermadhesin-Link_domain"/>
</dbReference>
<feature type="signal peptide" evidence="3">
    <location>
        <begin position="1"/>
        <end position="18"/>
    </location>
</feature>
<dbReference type="Proteomes" id="UP000719412">
    <property type="component" value="Unassembled WGS sequence"/>
</dbReference>
<keyword evidence="1" id="KW-1015">Disulfide bond</keyword>
<dbReference type="AlphaFoldDB" id="A0A8J6LIP1"/>
<evidence type="ECO:0000313" key="6">
    <source>
        <dbReference type="Proteomes" id="UP000719412"/>
    </source>
</evidence>
<evidence type="ECO:0000259" key="4">
    <source>
        <dbReference type="PROSITE" id="PS01180"/>
    </source>
</evidence>
<dbReference type="InterPro" id="IPR000859">
    <property type="entry name" value="CUB_dom"/>
</dbReference>
<feature type="chain" id="PRO_5035171794" description="CUB domain-containing protein" evidence="3">
    <location>
        <begin position="19"/>
        <end position="617"/>
    </location>
</feature>
<dbReference type="SUPFAM" id="SSF49854">
    <property type="entry name" value="Spermadhesin, CUB domain"/>
    <property type="match status" value="3"/>
</dbReference>
<protein>
    <recommendedName>
        <fullName evidence="4">CUB domain-containing protein</fullName>
    </recommendedName>
</protein>
<dbReference type="CDD" id="cd00041">
    <property type="entry name" value="CUB"/>
    <property type="match status" value="2"/>
</dbReference>
<dbReference type="Gene3D" id="2.60.120.290">
    <property type="entry name" value="Spermadhesin, CUB domain"/>
    <property type="match status" value="3"/>
</dbReference>
<dbReference type="SMART" id="SM00042">
    <property type="entry name" value="CUB"/>
    <property type="match status" value="2"/>
</dbReference>
<evidence type="ECO:0000313" key="5">
    <source>
        <dbReference type="EMBL" id="KAH0815196.1"/>
    </source>
</evidence>
<reference evidence="5" key="2">
    <citation type="submission" date="2021-08" db="EMBL/GenBank/DDBJ databases">
        <authorList>
            <person name="Eriksson T."/>
        </authorList>
    </citation>
    <scope>NUCLEOTIDE SEQUENCE</scope>
    <source>
        <strain evidence="5">Stoneville</strain>
        <tissue evidence="5">Whole head</tissue>
    </source>
</reference>
<keyword evidence="6" id="KW-1185">Reference proteome</keyword>
<evidence type="ECO:0000256" key="3">
    <source>
        <dbReference type="SAM" id="SignalP"/>
    </source>
</evidence>
<sequence length="617" mass="71201">MCGISLILVFIAVIVVNASQNNISARNFNSDCGQVFTKREFIIESARYPSNYPPNYECSYLVKGPTCPTRFTLQFIDFSLEDSLGCSKDRLEVDTKDALCGNKMGIKEYFSEKGTLILRFVSDADITGRGYRILLTRSPCESQQPLSTTTQTVPKWYTTNNEVEYTTTSRPAYDKSKGKCCQTSYSVKKFTLTSPNFPYSMSTPAECVYHIYKTNRKICRLRIDVQFFWSGRPSNNCPEGYLEIDGKRICGCKSDLKLLMSFEGDSPKILRFVSRGYERNSYSGFVMEIVQDECPKKYVPEESQKNATAEKKFRFYNDQINRIAWPNKSHETVIERLHLISENTEIIDDKNDSDSPPQPQIVRHVYFFSYPDLNRIPRDREETEYVDISSMDSIFVQDNVDYGYCLNWNRKQFSSLSSRSLPVCKINEGNVAAERCVELNQVRGSFKSPGYPFYYRGNMNICYRFNKSPGYCSVRVYMKDFDLQNGVTCENDYLLFANKLRYCGSRLSNTISIVDLRHKPQEQMNFVTDAFYCGRGFYGSYEQIPCQDSSYPINPTTPPNVPKPMTPCSREIQDEMFTFDVYDYNGPSCLLTIRKHREAWERLPQEDIDISVHALKS</sequence>
<feature type="domain" description="CUB" evidence="4">
    <location>
        <begin position="32"/>
        <end position="138"/>
    </location>
</feature>
<feature type="domain" description="CUB" evidence="4">
    <location>
        <begin position="427"/>
        <end position="544"/>
    </location>
</feature>
<comment type="caution">
    <text evidence="5">The sequence shown here is derived from an EMBL/GenBank/DDBJ whole genome shotgun (WGS) entry which is preliminary data.</text>
</comment>
<dbReference type="Pfam" id="PF00431">
    <property type="entry name" value="CUB"/>
    <property type="match status" value="2"/>
</dbReference>
<comment type="caution">
    <text evidence="2">Lacks conserved residue(s) required for the propagation of feature annotation.</text>
</comment>
<gene>
    <name evidence="5" type="ORF">GEV33_007594</name>
</gene>
<accession>A0A8J6LIP1</accession>
<reference evidence="5" key="1">
    <citation type="journal article" date="2020" name="J Insects Food Feed">
        <title>The yellow mealworm (Tenebrio molitor) genome: a resource for the emerging insects as food and feed industry.</title>
        <authorList>
            <person name="Eriksson T."/>
            <person name="Andere A."/>
            <person name="Kelstrup H."/>
            <person name="Emery V."/>
            <person name="Picard C."/>
        </authorList>
    </citation>
    <scope>NUCLEOTIDE SEQUENCE</scope>
    <source>
        <strain evidence="5">Stoneville</strain>
        <tissue evidence="5">Whole head</tissue>
    </source>
</reference>
<proteinExistence type="predicted"/>
<dbReference type="InterPro" id="IPR035914">
    <property type="entry name" value="Sperma_CUB_dom_sf"/>
</dbReference>
<name>A0A8J6LIP1_TENMO</name>
<dbReference type="EMBL" id="JABDTM020023429">
    <property type="protein sequence ID" value="KAH0815196.1"/>
    <property type="molecule type" value="Genomic_DNA"/>
</dbReference>
<evidence type="ECO:0000256" key="1">
    <source>
        <dbReference type="ARBA" id="ARBA00023157"/>
    </source>
</evidence>
<organism evidence="5 6">
    <name type="scientific">Tenebrio molitor</name>
    <name type="common">Yellow mealworm beetle</name>
    <dbReference type="NCBI Taxonomy" id="7067"/>
    <lineage>
        <taxon>Eukaryota</taxon>
        <taxon>Metazoa</taxon>
        <taxon>Ecdysozoa</taxon>
        <taxon>Arthropoda</taxon>
        <taxon>Hexapoda</taxon>
        <taxon>Insecta</taxon>
        <taxon>Pterygota</taxon>
        <taxon>Neoptera</taxon>
        <taxon>Endopterygota</taxon>
        <taxon>Coleoptera</taxon>
        <taxon>Polyphaga</taxon>
        <taxon>Cucujiformia</taxon>
        <taxon>Tenebrionidae</taxon>
        <taxon>Tenebrio</taxon>
    </lineage>
</organism>
<keyword evidence="3" id="KW-0732">Signal</keyword>
<dbReference type="PANTHER" id="PTHR46908:SF4">
    <property type="entry name" value="TUMOR NECROSIS FACTOR-INDUCIBLE GENE 6 PROTEIN"/>
    <property type="match status" value="1"/>
</dbReference>